<evidence type="ECO:0000313" key="2">
    <source>
        <dbReference type="Proteomes" id="UP000038045"/>
    </source>
</evidence>
<feature type="transmembrane region" description="Helical" evidence="1">
    <location>
        <begin position="50"/>
        <end position="71"/>
    </location>
</feature>
<proteinExistence type="predicted"/>
<dbReference type="WBParaSite" id="PTRK_0001156800.1">
    <property type="protein sequence ID" value="PTRK_0001156800.1"/>
    <property type="gene ID" value="PTRK_0001156800"/>
</dbReference>
<feature type="transmembrane region" description="Helical" evidence="1">
    <location>
        <begin position="105"/>
        <end position="130"/>
    </location>
</feature>
<keyword evidence="2" id="KW-1185">Reference proteome</keyword>
<protein>
    <submittedName>
        <fullName evidence="3">Transmembrane protein</fullName>
    </submittedName>
</protein>
<reference evidence="3" key="1">
    <citation type="submission" date="2017-02" db="UniProtKB">
        <authorList>
            <consortium name="WormBaseParasite"/>
        </authorList>
    </citation>
    <scope>IDENTIFICATION</scope>
</reference>
<feature type="transmembrane region" description="Helical" evidence="1">
    <location>
        <begin position="77"/>
        <end position="98"/>
    </location>
</feature>
<keyword evidence="1" id="KW-1133">Transmembrane helix</keyword>
<organism evidence="2 3">
    <name type="scientific">Parastrongyloides trichosuri</name>
    <name type="common">Possum-specific nematode worm</name>
    <dbReference type="NCBI Taxonomy" id="131310"/>
    <lineage>
        <taxon>Eukaryota</taxon>
        <taxon>Metazoa</taxon>
        <taxon>Ecdysozoa</taxon>
        <taxon>Nematoda</taxon>
        <taxon>Chromadorea</taxon>
        <taxon>Rhabditida</taxon>
        <taxon>Tylenchina</taxon>
        <taxon>Panagrolaimomorpha</taxon>
        <taxon>Strongyloidoidea</taxon>
        <taxon>Strongyloididae</taxon>
        <taxon>Parastrongyloides</taxon>
    </lineage>
</organism>
<dbReference type="Proteomes" id="UP000038045">
    <property type="component" value="Unplaced"/>
</dbReference>
<keyword evidence="1" id="KW-0472">Membrane</keyword>
<feature type="transmembrane region" description="Helical" evidence="1">
    <location>
        <begin position="150"/>
        <end position="169"/>
    </location>
</feature>
<sequence length="206" mass="24180">MFCCTNNNKILEKKPFATARSSCSSYSDLDDIEAEVKNIKMYCSGKIDSLILLRFIALFIIIVECLGLYFSKHQYTFYVFAGLSLLSFIFFCTIFTAIQEENRQLIQIIIILFFCKIFLMTTYIIVITLIVYTDYFIPYVPHYFSKDSAIIIEISIFIIILTIIQIILAKRAYKYFKLRDELYTIPSVKVHQIRPELAHVLTRNKY</sequence>
<dbReference type="AlphaFoldDB" id="A0A0N4ZST6"/>
<evidence type="ECO:0000313" key="3">
    <source>
        <dbReference type="WBParaSite" id="PTRK_0001156800.1"/>
    </source>
</evidence>
<keyword evidence="1" id="KW-0812">Transmembrane</keyword>
<accession>A0A0N4ZST6</accession>
<name>A0A0N4ZST6_PARTI</name>
<evidence type="ECO:0000256" key="1">
    <source>
        <dbReference type="SAM" id="Phobius"/>
    </source>
</evidence>